<dbReference type="AlphaFoldDB" id="A0A0A8YQV5"/>
<proteinExistence type="predicted"/>
<reference evidence="1" key="2">
    <citation type="journal article" date="2015" name="Data Brief">
        <title>Shoot transcriptome of the giant reed, Arundo donax.</title>
        <authorList>
            <person name="Barrero R.A."/>
            <person name="Guerrero F.D."/>
            <person name="Moolhuijzen P."/>
            <person name="Goolsby J.A."/>
            <person name="Tidwell J."/>
            <person name="Bellgard S.E."/>
            <person name="Bellgard M.I."/>
        </authorList>
    </citation>
    <scope>NUCLEOTIDE SEQUENCE</scope>
    <source>
        <tissue evidence="1">Shoot tissue taken approximately 20 cm above the soil surface</tissue>
    </source>
</reference>
<dbReference type="EMBL" id="GBRH01269109">
    <property type="protein sequence ID" value="JAD28786.1"/>
    <property type="molecule type" value="Transcribed_RNA"/>
</dbReference>
<accession>A0A0A8YQV5</accession>
<evidence type="ECO:0000313" key="1">
    <source>
        <dbReference type="EMBL" id="JAD28786.1"/>
    </source>
</evidence>
<organism evidence="1">
    <name type="scientific">Arundo donax</name>
    <name type="common">Giant reed</name>
    <name type="synonym">Donax arundinaceus</name>
    <dbReference type="NCBI Taxonomy" id="35708"/>
    <lineage>
        <taxon>Eukaryota</taxon>
        <taxon>Viridiplantae</taxon>
        <taxon>Streptophyta</taxon>
        <taxon>Embryophyta</taxon>
        <taxon>Tracheophyta</taxon>
        <taxon>Spermatophyta</taxon>
        <taxon>Magnoliopsida</taxon>
        <taxon>Liliopsida</taxon>
        <taxon>Poales</taxon>
        <taxon>Poaceae</taxon>
        <taxon>PACMAD clade</taxon>
        <taxon>Arundinoideae</taxon>
        <taxon>Arundineae</taxon>
        <taxon>Arundo</taxon>
    </lineage>
</organism>
<sequence>MTPDLLPPSILKVSSPLSKHLVCNCRFLCGSDAFHVSDAIVDLSSPC</sequence>
<reference evidence="1" key="1">
    <citation type="submission" date="2014-09" db="EMBL/GenBank/DDBJ databases">
        <authorList>
            <person name="Magalhaes I.L.F."/>
            <person name="Oliveira U."/>
            <person name="Santos F.R."/>
            <person name="Vidigal T.H.D.A."/>
            <person name="Brescovit A.D."/>
            <person name="Santos A.J."/>
        </authorList>
    </citation>
    <scope>NUCLEOTIDE SEQUENCE</scope>
    <source>
        <tissue evidence="1">Shoot tissue taken approximately 20 cm above the soil surface</tissue>
    </source>
</reference>
<protein>
    <submittedName>
        <fullName evidence="1">Uncharacterized protein</fullName>
    </submittedName>
</protein>
<name>A0A0A8YQV5_ARUDO</name>